<keyword evidence="6" id="KW-1185">Reference proteome</keyword>
<dbReference type="PANTHER" id="PTHR32305:SF17">
    <property type="entry name" value="TRNA NUCLEASE WAPA"/>
    <property type="match status" value="1"/>
</dbReference>
<dbReference type="Pfam" id="PF25023">
    <property type="entry name" value="TEN_YD-shell"/>
    <property type="match status" value="1"/>
</dbReference>
<keyword evidence="3" id="KW-0732">Signal</keyword>
<protein>
    <submittedName>
        <fullName evidence="5">Type IV secretion protein Rhs</fullName>
    </submittedName>
</protein>
<feature type="compositionally biased region" description="Basic residues" evidence="2">
    <location>
        <begin position="1773"/>
        <end position="1798"/>
    </location>
</feature>
<proteinExistence type="predicted"/>
<dbReference type="PANTHER" id="PTHR32305">
    <property type="match status" value="1"/>
</dbReference>
<dbReference type="InterPro" id="IPR056823">
    <property type="entry name" value="TEN-like_YD-shell"/>
</dbReference>
<comment type="caution">
    <text evidence="5">The sequence shown here is derived from an EMBL/GenBank/DDBJ whole genome shotgun (WGS) entry which is preliminary data.</text>
</comment>
<dbReference type="EMBL" id="BSDI01000018">
    <property type="protein sequence ID" value="GLH98697.1"/>
    <property type="molecule type" value="Genomic_DNA"/>
</dbReference>
<accession>A0ABQ5QXP8</accession>
<dbReference type="InterPro" id="IPR050708">
    <property type="entry name" value="T6SS_VgrG/RHS"/>
</dbReference>
<keyword evidence="1" id="KW-0677">Repeat</keyword>
<evidence type="ECO:0000256" key="2">
    <source>
        <dbReference type="SAM" id="MobiDB-lite"/>
    </source>
</evidence>
<feature type="signal peptide" evidence="3">
    <location>
        <begin position="1"/>
        <end position="33"/>
    </location>
</feature>
<dbReference type="Gene3D" id="2.180.10.10">
    <property type="entry name" value="RHS repeat-associated core"/>
    <property type="match status" value="2"/>
</dbReference>
<dbReference type="InterPro" id="IPR006530">
    <property type="entry name" value="YD"/>
</dbReference>
<sequence>MPAYRLTLWSRGAVAVGTALALVAGLCGVPAQAAEPKPHKARWSAAPEAKPVRGTAVRTRPRPADPAAAGALAKAPAVTWPKAGSAEVSLSGARTAAVRAGGLPVSIAPRAGGPRRVKVELLDRSAAEQAGVDGVLFRVRRTDGAAGAGPVAVDVDYSGFRHAFGGDYAARLTLVRLPACAASTPKRPECVAATPLRATNDVRAGRIRGDVTTADLTTADAVYAVTSSASGSAGSFKPTSLSPSAMWEVGLQSGDFNWSYPLEVPPAAGMEPSLALSYSSGAVDGRTTSTNNQASWIGDGFDLQPGFIERQYTTCGSDMDGGNNTTATTDLCYASANATVALPGVAGELVWDAGKRIWRAEEDDGWRVEQLFGANNGDNDGEHWRLTSPEGTQYFFGRVTAAKSAWTVPVFGNQAGEPCNAAAFATSWCQQAYRWMLDYVVDRHGDAMAYHYDTETNHYGRGGASGNATPYVRAGQITRIDYGLRDGQSEPAARVVFTAADRCIPGSPCQRSQPADWPDVPWDQQCDGGVCTGTSPVFFGTKRLAKVTTQVRDGGQLKDVDSWTLKHLYPVTNDTTGPSLWLESIVHTGHVGGQLSTPEVNFDGLLRDNRLEVVDGEPWMRKWRLVRINTETGGQIDITYSANCTAGTVPAADTNGRACFPVYWTPAGATQPRLDWFHKYLVTQVREIDRVGGSPDKFTSYEYAGDAAWHHDDAELVPDELKTWGQWRGYQTVKVRTGAPGGARTLVEHRFFRGMHGDKKLDGTTKADKLGGQDDLPVLRGFAHEEITYNGDGGPEIERELNEPVVIGPNAIRRRASGDLSAYTTEVKRNYTRTVLADGGYRETEEIHSYDAYGVHILTDDRGDLSTSDDDRCQRTSYTANKDDWLIGLPHRVETVSVACAATPNRPTDVISDVRVYYDGSDTLDAAPTKGDATRGEELSSWGANGAVYTTMGRKAYDAHGREIESYDALGNKETTAYTPAVGGPMTEVETTNALGHRSLTRVDPATGSPVLLVDADGKRSEMVYDALGRLVKAWGPGRSSAESPEVEFQYLLRNDGPSVITTRTLLNNGGYRSDRSLLDGLLRQRQTQSPAPGGGRLVADTIYDSHGRVVKTNSTYHNDDAPGTDLLVTADEDAPGQTVFVYDGVGRETAEIFRVKGIEKWRTTTTYGGNWTRENPPAGGTPTTEVFDAEGKVIELRQHKSGAAYDSTRYTYTPSGEPASVTDPAGNVWRHHYDLRGREIRVDDPDKGTATMTYDDEDRLLTTTDSRGRTVASAYDVLGRKTATYEGSTGGTQLTEQTYDSLRKGLPVASTRFVNGQAYRSEVTGYNDRGQVTGTAVTIPAAEGALAGRYTSTSTYNDVGQVTSVTQPGAGGLPDEILAYGYDELGQPISLTGAATYVEWTRYTPLGELAEYILGGVDGKRMQQSFEYETGTHRMTVSRARDELSETPAVERRFEYDPAGNLKKLVTAARDRQADTQCYDIDHLERLTEAWTATDDCAGGPSLDNLGGPAPYWHSYTFDKVGNRLTEKWHAAAGDTTRTYSYPMAGSPQPHTLLSVTSTGLGGSRTDSYGYDADGNTTSRPGQTLVWNSEGLLESVTAGSDTTSYLYDAEGERLIRREAGATTLYLGSTELRWDRGTGSVDGTRYYAFHDATVAIRTEAGLSWVFADHHGTGETVVDADTQAVSHRLHLPFGAPRGGTPATWPGDKGFVGGTKDATGLTHLGAREYDPLTGRFISVDPIINVDDPQQMHGYAYANNNPASLSDPDGLEPRPGHAKPKTKKPKAKVKKAKSTKPKSKPTPRCGNPRQCDGSNAKIAKDVKKMKARANKAAKRYCSTPSQCDNKDAKKVKARNAAAKRKCANPRQCDGSNAKIAKDVKKMKNRDAAEKLGKAADAATALGAGPSGAATYDETMDKWKKDWWASKHANTYRKDPGLNKPAVKWGGRGLGAVGAAMTFNSNVAGGDSLGKAAVKTGVDAATVWAGAKAGAGLGAAVGSVIPGVGTAAGAFVGAVVGTVAGIYASKAATEAIDSVWEE</sequence>
<evidence type="ECO:0000259" key="4">
    <source>
        <dbReference type="Pfam" id="PF25023"/>
    </source>
</evidence>
<name>A0ABQ5QXP8_9ACTN</name>
<reference evidence="5" key="1">
    <citation type="submission" date="2022-12" db="EMBL/GenBank/DDBJ databases">
        <title>New Phytohabitans aurantiacus sp. RD004123 nov., an actinomycete isolated from soil.</title>
        <authorList>
            <person name="Triningsih D.W."/>
            <person name="Harunari E."/>
            <person name="Igarashi Y."/>
        </authorList>
    </citation>
    <scope>NUCLEOTIDE SEQUENCE</scope>
    <source>
        <strain evidence="5">RD004123</strain>
    </source>
</reference>
<dbReference type="RefSeq" id="WP_281897843.1">
    <property type="nucleotide sequence ID" value="NZ_BSDI01000018.1"/>
</dbReference>
<feature type="region of interest" description="Disordered" evidence="2">
    <location>
        <begin position="38"/>
        <end position="66"/>
    </location>
</feature>
<dbReference type="InterPro" id="IPR022385">
    <property type="entry name" value="Rhs_assc_core"/>
</dbReference>
<evidence type="ECO:0000256" key="1">
    <source>
        <dbReference type="ARBA" id="ARBA00022737"/>
    </source>
</evidence>
<dbReference type="Pfam" id="PF05593">
    <property type="entry name" value="RHS_repeat"/>
    <property type="match status" value="1"/>
</dbReference>
<dbReference type="Proteomes" id="UP001144280">
    <property type="component" value="Unassembled WGS sequence"/>
</dbReference>
<dbReference type="NCBIfam" id="TIGR01643">
    <property type="entry name" value="YD_repeat_2x"/>
    <property type="match status" value="2"/>
</dbReference>
<evidence type="ECO:0000313" key="5">
    <source>
        <dbReference type="EMBL" id="GLH98697.1"/>
    </source>
</evidence>
<organism evidence="5 6">
    <name type="scientific">Phytohabitans aurantiacus</name>
    <dbReference type="NCBI Taxonomy" id="3016789"/>
    <lineage>
        <taxon>Bacteria</taxon>
        <taxon>Bacillati</taxon>
        <taxon>Actinomycetota</taxon>
        <taxon>Actinomycetes</taxon>
        <taxon>Micromonosporales</taxon>
        <taxon>Micromonosporaceae</taxon>
    </lineage>
</organism>
<dbReference type="InterPro" id="IPR031325">
    <property type="entry name" value="RHS_repeat"/>
</dbReference>
<gene>
    <name evidence="5" type="ORF">Pa4123_39720</name>
</gene>
<evidence type="ECO:0000313" key="6">
    <source>
        <dbReference type="Proteomes" id="UP001144280"/>
    </source>
</evidence>
<evidence type="ECO:0000256" key="3">
    <source>
        <dbReference type="SAM" id="SignalP"/>
    </source>
</evidence>
<feature type="region of interest" description="Disordered" evidence="2">
    <location>
        <begin position="1751"/>
        <end position="1811"/>
    </location>
</feature>
<dbReference type="NCBIfam" id="TIGR03696">
    <property type="entry name" value="Rhs_assc_core"/>
    <property type="match status" value="1"/>
</dbReference>
<feature type="chain" id="PRO_5046653131" evidence="3">
    <location>
        <begin position="34"/>
        <end position="2034"/>
    </location>
</feature>
<feature type="domain" description="Teneurin-like YD-shell" evidence="4">
    <location>
        <begin position="1567"/>
        <end position="1759"/>
    </location>
</feature>